<evidence type="ECO:0000256" key="11">
    <source>
        <dbReference type="ARBA" id="ARBA00032764"/>
    </source>
</evidence>
<dbReference type="GO" id="GO:0008217">
    <property type="term" value="P:regulation of blood pressure"/>
    <property type="evidence" value="ECO:0007669"/>
    <property type="project" value="InterPro"/>
</dbReference>
<dbReference type="OMA" id="MMIMIHL"/>
<dbReference type="InterPro" id="IPR017452">
    <property type="entry name" value="GPCR_Rhodpsn_7TM"/>
</dbReference>
<keyword evidence="3" id="KW-1003">Cell membrane</keyword>
<evidence type="ECO:0000256" key="12">
    <source>
        <dbReference type="RuleBase" id="RU000688"/>
    </source>
</evidence>
<evidence type="ECO:0000256" key="3">
    <source>
        <dbReference type="ARBA" id="ARBA00022475"/>
    </source>
</evidence>
<dbReference type="InterPro" id="IPR000276">
    <property type="entry name" value="GPCR_Rhodpsn"/>
</dbReference>
<protein>
    <recommendedName>
        <fullName evidence="2">Urotensin-2 receptor</fullName>
    </recommendedName>
    <alternativeName>
        <fullName evidence="11">Urotensin II receptor</fullName>
    </alternativeName>
</protein>
<dbReference type="Gene3D" id="1.20.1070.10">
    <property type="entry name" value="Rhodopsin 7-helix transmembrane proteins"/>
    <property type="match status" value="1"/>
</dbReference>
<dbReference type="AlphaFoldDB" id="A0A401SIL2"/>
<proteinExistence type="inferred from homology"/>
<evidence type="ECO:0000259" key="14">
    <source>
        <dbReference type="PROSITE" id="PS50262"/>
    </source>
</evidence>
<dbReference type="GO" id="GO:0005886">
    <property type="term" value="C:plasma membrane"/>
    <property type="evidence" value="ECO:0007669"/>
    <property type="project" value="UniProtKB-SubCell"/>
</dbReference>
<feature type="transmembrane region" description="Helical" evidence="13">
    <location>
        <begin position="29"/>
        <end position="55"/>
    </location>
</feature>
<dbReference type="Pfam" id="PF00001">
    <property type="entry name" value="7tm_1"/>
    <property type="match status" value="1"/>
</dbReference>
<dbReference type="OrthoDB" id="6076970at2759"/>
<evidence type="ECO:0000256" key="6">
    <source>
        <dbReference type="ARBA" id="ARBA00023040"/>
    </source>
</evidence>
<dbReference type="PROSITE" id="PS50262">
    <property type="entry name" value="G_PROTEIN_RECEP_F1_2"/>
    <property type="match status" value="1"/>
</dbReference>
<evidence type="ECO:0000256" key="8">
    <source>
        <dbReference type="ARBA" id="ARBA00023170"/>
    </source>
</evidence>
<comment type="caution">
    <text evidence="15">The sequence shown here is derived from an EMBL/GenBank/DDBJ whole genome shotgun (WGS) entry which is preliminary data.</text>
</comment>
<gene>
    <name evidence="15" type="ORF">chiPu_0008697</name>
</gene>
<keyword evidence="7 13" id="KW-0472">Membrane</keyword>
<name>A0A401SIL2_CHIPU</name>
<comment type="similarity">
    <text evidence="12">Belongs to the G-protein coupled receptor 1 family.</text>
</comment>
<feature type="transmembrane region" description="Helical" evidence="13">
    <location>
        <begin position="106"/>
        <end position="127"/>
    </location>
</feature>
<evidence type="ECO:0000256" key="7">
    <source>
        <dbReference type="ARBA" id="ARBA00023136"/>
    </source>
</evidence>
<evidence type="ECO:0000256" key="13">
    <source>
        <dbReference type="SAM" id="Phobius"/>
    </source>
</evidence>
<feature type="domain" description="G-protein coupled receptors family 1 profile" evidence="14">
    <location>
        <begin position="49"/>
        <end position="303"/>
    </location>
</feature>
<feature type="transmembrane region" description="Helical" evidence="13">
    <location>
        <begin position="148"/>
        <end position="170"/>
    </location>
</feature>
<sequence>MESVENGHLTKGNLSSNSSLPGPGNVNEVLITTLLGVILTMMCVCGTLGNIYMLAIASRSIKSAGSMYVYIANLALADLLYLLTIPFVVCTYFARDWYFGEIGCRFLLSLDLLTMHASIFILTAMSVERYRAVTSPLASQATKMCRRMITAAIWSLSCVLTLPMMIMIHLRETISPSGSTKRICFPTWSPDAYKTYLTVLFNTSILSPGIVIGYLYIRLAQAYWLSGRMVLDTRNRTLKQKVLYMIFSIILLYWACFLPFWVWQLVKLYTHETLSLTPLVQMYINFCVTCLTYSNSCINPFLYVLLTKNYKEYMAHRGRTSTERATFKRGAKEQSRVQKVNCPKGHNQSCSSQSGRREITQQGLCWPQQAILKK</sequence>
<keyword evidence="9 12" id="KW-0807">Transducer</keyword>
<evidence type="ECO:0000256" key="2">
    <source>
        <dbReference type="ARBA" id="ARBA00014302"/>
    </source>
</evidence>
<evidence type="ECO:0000256" key="5">
    <source>
        <dbReference type="ARBA" id="ARBA00022989"/>
    </source>
</evidence>
<dbReference type="PANTHER" id="PTHR24230">
    <property type="entry name" value="G-PROTEIN COUPLED RECEPTOR"/>
    <property type="match status" value="1"/>
</dbReference>
<dbReference type="GO" id="GO:0001604">
    <property type="term" value="F:urotensin II receptor activity"/>
    <property type="evidence" value="ECO:0007669"/>
    <property type="project" value="InterPro"/>
</dbReference>
<dbReference type="PRINTS" id="PR00237">
    <property type="entry name" value="GPCRRHODOPSN"/>
</dbReference>
<keyword evidence="4 12" id="KW-0812">Transmembrane</keyword>
<organism evidence="15 16">
    <name type="scientific">Chiloscyllium punctatum</name>
    <name type="common">Brownbanded bambooshark</name>
    <name type="synonym">Hemiscyllium punctatum</name>
    <dbReference type="NCBI Taxonomy" id="137246"/>
    <lineage>
        <taxon>Eukaryota</taxon>
        <taxon>Metazoa</taxon>
        <taxon>Chordata</taxon>
        <taxon>Craniata</taxon>
        <taxon>Vertebrata</taxon>
        <taxon>Chondrichthyes</taxon>
        <taxon>Elasmobranchii</taxon>
        <taxon>Galeomorphii</taxon>
        <taxon>Galeoidea</taxon>
        <taxon>Orectolobiformes</taxon>
        <taxon>Hemiscylliidae</taxon>
        <taxon>Chiloscyllium</taxon>
    </lineage>
</organism>
<evidence type="ECO:0000313" key="16">
    <source>
        <dbReference type="Proteomes" id="UP000287033"/>
    </source>
</evidence>
<dbReference type="Proteomes" id="UP000287033">
    <property type="component" value="Unassembled WGS sequence"/>
</dbReference>
<comment type="subcellular location">
    <subcellularLocation>
        <location evidence="1">Cell membrane</location>
        <topology evidence="1">Multi-pass membrane protein</topology>
    </subcellularLocation>
</comment>
<accession>A0A401SIL2</accession>
<dbReference type="InterPro" id="IPR000670">
    <property type="entry name" value="Urot_II_rcpt"/>
</dbReference>
<keyword evidence="16" id="KW-1185">Reference proteome</keyword>
<dbReference type="PRINTS" id="PR00647">
    <property type="entry name" value="UROTENSIN2R"/>
</dbReference>
<feature type="transmembrane region" description="Helical" evidence="13">
    <location>
        <begin position="242"/>
        <end position="263"/>
    </location>
</feature>
<evidence type="ECO:0000256" key="9">
    <source>
        <dbReference type="ARBA" id="ARBA00023224"/>
    </source>
</evidence>
<comment type="function">
    <text evidence="10">High affinity receptor for urotensin-2 and urotensin-2B. The activity of this receptor is mediated by a G-protein that activate a phosphatidylinositol-calcium second messenger system.</text>
</comment>
<dbReference type="EMBL" id="BEZZ01000293">
    <property type="protein sequence ID" value="GCC30249.1"/>
    <property type="molecule type" value="Genomic_DNA"/>
</dbReference>
<dbReference type="PROSITE" id="PS00237">
    <property type="entry name" value="G_PROTEIN_RECEP_F1_1"/>
    <property type="match status" value="1"/>
</dbReference>
<reference evidence="15 16" key="1">
    <citation type="journal article" date="2018" name="Nat. Ecol. Evol.">
        <title>Shark genomes provide insights into elasmobranch evolution and the origin of vertebrates.</title>
        <authorList>
            <person name="Hara Y"/>
            <person name="Yamaguchi K"/>
            <person name="Onimaru K"/>
            <person name="Kadota M"/>
            <person name="Koyanagi M"/>
            <person name="Keeley SD"/>
            <person name="Tatsumi K"/>
            <person name="Tanaka K"/>
            <person name="Motone F"/>
            <person name="Kageyama Y"/>
            <person name="Nozu R"/>
            <person name="Adachi N"/>
            <person name="Nishimura O"/>
            <person name="Nakagawa R"/>
            <person name="Tanegashima C"/>
            <person name="Kiyatake I"/>
            <person name="Matsumoto R"/>
            <person name="Murakumo K"/>
            <person name="Nishida K"/>
            <person name="Terakita A"/>
            <person name="Kuratani S"/>
            <person name="Sato K"/>
            <person name="Hyodo S Kuraku.S."/>
        </authorList>
    </citation>
    <scope>NUCLEOTIDE SEQUENCE [LARGE SCALE GENOMIC DNA]</scope>
</reference>
<evidence type="ECO:0000256" key="1">
    <source>
        <dbReference type="ARBA" id="ARBA00004651"/>
    </source>
</evidence>
<dbReference type="PANTHER" id="PTHR24230:SF123">
    <property type="entry name" value="G-PROTEIN COUPLED RECEPTORS FAMILY 1 PROFILE DOMAIN-CONTAINING PROTEIN"/>
    <property type="match status" value="1"/>
</dbReference>
<feature type="transmembrane region" description="Helical" evidence="13">
    <location>
        <begin position="283"/>
        <end position="306"/>
    </location>
</feature>
<dbReference type="SUPFAM" id="SSF81321">
    <property type="entry name" value="Family A G protein-coupled receptor-like"/>
    <property type="match status" value="1"/>
</dbReference>
<feature type="transmembrane region" description="Helical" evidence="13">
    <location>
        <begin position="196"/>
        <end position="217"/>
    </location>
</feature>
<evidence type="ECO:0000313" key="15">
    <source>
        <dbReference type="EMBL" id="GCC30249.1"/>
    </source>
</evidence>
<dbReference type="GO" id="GO:0097746">
    <property type="term" value="P:blood vessel diameter maintenance"/>
    <property type="evidence" value="ECO:0007669"/>
    <property type="project" value="InterPro"/>
</dbReference>
<dbReference type="STRING" id="137246.A0A401SIL2"/>
<evidence type="ECO:0000256" key="10">
    <source>
        <dbReference type="ARBA" id="ARBA00025579"/>
    </source>
</evidence>
<keyword evidence="5 13" id="KW-1133">Transmembrane helix</keyword>
<feature type="transmembrane region" description="Helical" evidence="13">
    <location>
        <begin position="67"/>
        <end position="94"/>
    </location>
</feature>
<dbReference type="GO" id="GO:0007218">
    <property type="term" value="P:neuropeptide signaling pathway"/>
    <property type="evidence" value="ECO:0007669"/>
    <property type="project" value="TreeGrafter"/>
</dbReference>
<evidence type="ECO:0000256" key="4">
    <source>
        <dbReference type="ARBA" id="ARBA00022692"/>
    </source>
</evidence>
<keyword evidence="8 12" id="KW-0675">Receptor</keyword>
<keyword evidence="6 12" id="KW-0297">G-protein coupled receptor</keyword>